<evidence type="ECO:0000256" key="1">
    <source>
        <dbReference type="SAM" id="MobiDB-lite"/>
    </source>
</evidence>
<sequence>MGQRRTTDADEGQRREPGPSSASWQLVGQRRAGAVESRDYRASIRELAADGRPGVTCSTLESLLFGSLCMAAEQGCCDSAAAGQYRPCRMPMSGEGRVNKRGRLTSDVLHRGGGGGGGGVC</sequence>
<dbReference type="EMBL" id="LSBI01000004">
    <property type="protein sequence ID" value="OAQ90855.1"/>
    <property type="molecule type" value="Genomic_DNA"/>
</dbReference>
<feature type="compositionally biased region" description="Basic and acidic residues" evidence="1">
    <location>
        <begin position="1"/>
        <end position="17"/>
    </location>
</feature>
<feature type="region of interest" description="Disordered" evidence="1">
    <location>
        <begin position="1"/>
        <end position="29"/>
    </location>
</feature>
<evidence type="ECO:0000313" key="3">
    <source>
        <dbReference type="Proteomes" id="UP000078340"/>
    </source>
</evidence>
<protein>
    <submittedName>
        <fullName evidence="2">Uncharacterized protein</fullName>
    </submittedName>
</protein>
<name>A0A179HKE5_PURLI</name>
<reference evidence="2 3" key="1">
    <citation type="submission" date="2016-02" db="EMBL/GenBank/DDBJ databases">
        <title>Biosynthesis of antibiotic leucinostatins and their inhibition on Phytophthora in bio-control Purpureocillium lilacinum.</title>
        <authorList>
            <person name="Wang G."/>
            <person name="Liu Z."/>
            <person name="Lin R."/>
            <person name="Li E."/>
            <person name="Mao Z."/>
            <person name="Ling J."/>
            <person name="Yin W."/>
            <person name="Xie B."/>
        </authorList>
    </citation>
    <scope>NUCLEOTIDE SEQUENCE [LARGE SCALE GENOMIC DNA]</scope>
    <source>
        <strain evidence="2">PLFJ-1</strain>
    </source>
</reference>
<dbReference type="AlphaFoldDB" id="A0A179HKE5"/>
<proteinExistence type="predicted"/>
<comment type="caution">
    <text evidence="2">The sequence shown here is derived from an EMBL/GenBank/DDBJ whole genome shotgun (WGS) entry which is preliminary data.</text>
</comment>
<gene>
    <name evidence="2" type="ORF">VFPFJ_05014</name>
</gene>
<accession>A0A179HKE5</accession>
<dbReference type="Proteomes" id="UP000078340">
    <property type="component" value="Unassembled WGS sequence"/>
</dbReference>
<evidence type="ECO:0000313" key="2">
    <source>
        <dbReference type="EMBL" id="OAQ90855.1"/>
    </source>
</evidence>
<organism evidence="2 3">
    <name type="scientific">Purpureocillium lilacinum</name>
    <name type="common">Paecilomyces lilacinus</name>
    <dbReference type="NCBI Taxonomy" id="33203"/>
    <lineage>
        <taxon>Eukaryota</taxon>
        <taxon>Fungi</taxon>
        <taxon>Dikarya</taxon>
        <taxon>Ascomycota</taxon>
        <taxon>Pezizomycotina</taxon>
        <taxon>Sordariomycetes</taxon>
        <taxon>Hypocreomycetidae</taxon>
        <taxon>Hypocreales</taxon>
        <taxon>Ophiocordycipitaceae</taxon>
        <taxon>Purpureocillium</taxon>
    </lineage>
</organism>